<reference evidence="1 2" key="1">
    <citation type="journal article" date="2015" name="Antonie Van Leeuwenhoek">
        <title>Thioclava indica sp. nov., isolated from surface seawater of the Indian Ocean.</title>
        <authorList>
            <person name="Liu Y."/>
            <person name="Lai Q."/>
            <person name="Du J."/>
            <person name="Xu H."/>
            <person name="Jiang L."/>
            <person name="Shao Z."/>
        </authorList>
    </citation>
    <scope>NUCLEOTIDE SEQUENCE [LARGE SCALE GENOMIC DNA]</scope>
    <source>
        <strain evidence="1 2">DT23-4</strain>
    </source>
</reference>
<sequence length="36" mass="4150">MCVRILRNRTHHLMGQGLALIQHLAQTLWVIEGVKL</sequence>
<dbReference type="STRING" id="1353528.DT23_17450"/>
<dbReference type="AlphaFoldDB" id="A0A074JMN2"/>
<evidence type="ECO:0000313" key="1">
    <source>
        <dbReference type="EMBL" id="KEO56858.1"/>
    </source>
</evidence>
<comment type="caution">
    <text evidence="1">The sequence shown here is derived from an EMBL/GenBank/DDBJ whole genome shotgun (WGS) entry which is preliminary data.</text>
</comment>
<name>A0A074JMN2_9RHOB</name>
<proteinExistence type="predicted"/>
<dbReference type="Proteomes" id="UP000027471">
    <property type="component" value="Unassembled WGS sequence"/>
</dbReference>
<gene>
    <name evidence="1" type="ORF">DT23_17450</name>
</gene>
<organism evidence="1 2">
    <name type="scientific">Thioclava indica</name>
    <dbReference type="NCBI Taxonomy" id="1353528"/>
    <lineage>
        <taxon>Bacteria</taxon>
        <taxon>Pseudomonadati</taxon>
        <taxon>Pseudomonadota</taxon>
        <taxon>Alphaproteobacteria</taxon>
        <taxon>Rhodobacterales</taxon>
        <taxon>Paracoccaceae</taxon>
        <taxon>Thioclava</taxon>
    </lineage>
</organism>
<keyword evidence="2" id="KW-1185">Reference proteome</keyword>
<dbReference type="EMBL" id="AUNB01000046">
    <property type="protein sequence ID" value="KEO56858.1"/>
    <property type="molecule type" value="Genomic_DNA"/>
</dbReference>
<evidence type="ECO:0000313" key="2">
    <source>
        <dbReference type="Proteomes" id="UP000027471"/>
    </source>
</evidence>
<protein>
    <submittedName>
        <fullName evidence="1">Uncharacterized protein</fullName>
    </submittedName>
</protein>
<accession>A0A074JMN2</accession>